<gene>
    <name evidence="1" type="ORF">C1H71_19685</name>
</gene>
<dbReference type="EMBL" id="CP025781">
    <property type="protein sequence ID" value="QBC45527.1"/>
    <property type="molecule type" value="Genomic_DNA"/>
</dbReference>
<keyword evidence="2" id="KW-1185">Reference proteome</keyword>
<accession>A0A7G3GDH1</accession>
<sequence length="65" mass="6901">MSAIKGAYARGAQGKTIGSFHPCQGLIHECSLCVSRLQALIEVKLAGDDAVKGDKKGKHEDVCLF</sequence>
<reference evidence="1 2" key="1">
    <citation type="submission" date="2018-01" db="EMBL/GenBank/DDBJ databases">
        <title>Genome sequence of Iodobacter sp. strain PCH194 isolated from Indian Trans-Himalaya.</title>
        <authorList>
            <person name="Kumar V."/>
            <person name="Thakur V."/>
            <person name="Kumar S."/>
            <person name="Singh D."/>
        </authorList>
    </citation>
    <scope>NUCLEOTIDE SEQUENCE [LARGE SCALE GENOMIC DNA]</scope>
    <source>
        <strain evidence="1 2">PCH194</strain>
    </source>
</reference>
<protein>
    <submittedName>
        <fullName evidence="1">Uncharacterized protein</fullName>
    </submittedName>
</protein>
<evidence type="ECO:0000313" key="2">
    <source>
        <dbReference type="Proteomes" id="UP000515917"/>
    </source>
</evidence>
<name>A0A7G3GDH1_9NEIS</name>
<proteinExistence type="predicted"/>
<evidence type="ECO:0000313" key="1">
    <source>
        <dbReference type="EMBL" id="QBC45527.1"/>
    </source>
</evidence>
<dbReference type="AlphaFoldDB" id="A0A7G3GDH1"/>
<dbReference type="KEGG" id="ifl:C1H71_19685"/>
<dbReference type="Proteomes" id="UP000515917">
    <property type="component" value="Chromosome"/>
</dbReference>
<organism evidence="1 2">
    <name type="scientific">Iodobacter fluviatilis</name>
    <dbReference type="NCBI Taxonomy" id="537"/>
    <lineage>
        <taxon>Bacteria</taxon>
        <taxon>Pseudomonadati</taxon>
        <taxon>Pseudomonadota</taxon>
        <taxon>Betaproteobacteria</taxon>
        <taxon>Neisseriales</taxon>
        <taxon>Chitinibacteraceae</taxon>
        <taxon>Iodobacter</taxon>
    </lineage>
</organism>